<feature type="chain" id="PRO_5020290689" evidence="1">
    <location>
        <begin position="27"/>
        <end position="117"/>
    </location>
</feature>
<proteinExistence type="predicted"/>
<feature type="signal peptide" evidence="1">
    <location>
        <begin position="1"/>
        <end position="26"/>
    </location>
</feature>
<keyword evidence="1" id="KW-0732">Signal</keyword>
<accession>A0A4V1IT50</accession>
<name>A0A4V1IT50_9FUNG</name>
<evidence type="ECO:0000256" key="1">
    <source>
        <dbReference type="SAM" id="SignalP"/>
    </source>
</evidence>
<evidence type="ECO:0000313" key="2">
    <source>
        <dbReference type="EMBL" id="RKO95827.1"/>
    </source>
</evidence>
<gene>
    <name evidence="2" type="ORF">CAUPRSCDRAFT_12471</name>
</gene>
<reference evidence="3" key="1">
    <citation type="journal article" date="2018" name="Nat. Microbiol.">
        <title>Leveraging single-cell genomics to expand the fungal tree of life.</title>
        <authorList>
            <person name="Ahrendt S.R."/>
            <person name="Quandt C.A."/>
            <person name="Ciobanu D."/>
            <person name="Clum A."/>
            <person name="Salamov A."/>
            <person name="Andreopoulos B."/>
            <person name="Cheng J.F."/>
            <person name="Woyke T."/>
            <person name="Pelin A."/>
            <person name="Henrissat B."/>
            <person name="Reynolds N.K."/>
            <person name="Benny G.L."/>
            <person name="Smith M.E."/>
            <person name="James T.Y."/>
            <person name="Grigoriev I.V."/>
        </authorList>
    </citation>
    <scope>NUCLEOTIDE SEQUENCE [LARGE SCALE GENOMIC DNA]</scope>
    <source>
        <strain evidence="3">ATCC 52028</strain>
    </source>
</reference>
<organism evidence="2 3">
    <name type="scientific">Caulochytrium protostelioides</name>
    <dbReference type="NCBI Taxonomy" id="1555241"/>
    <lineage>
        <taxon>Eukaryota</taxon>
        <taxon>Fungi</taxon>
        <taxon>Fungi incertae sedis</taxon>
        <taxon>Chytridiomycota</taxon>
        <taxon>Chytridiomycota incertae sedis</taxon>
        <taxon>Chytridiomycetes</taxon>
        <taxon>Caulochytriales</taxon>
        <taxon>Caulochytriaceae</taxon>
        <taxon>Caulochytrium</taxon>
    </lineage>
</organism>
<evidence type="ECO:0000313" key="3">
    <source>
        <dbReference type="Proteomes" id="UP000268535"/>
    </source>
</evidence>
<sequence length="117" mass="12252">MVSSLSLASAAAAAALFLAAVPQAFAASSDSTLVNQCRSAKYTFNADRTFTRSGSATIFDSSVDNSAYDFTIDYSSSNVAFQDKSLVLTLSPPKSGKIGEGVRVSHTRPVLYGRISA</sequence>
<feature type="non-terminal residue" evidence="2">
    <location>
        <position position="117"/>
    </location>
</feature>
<dbReference type="AlphaFoldDB" id="A0A4V1IT50"/>
<dbReference type="Proteomes" id="UP000268535">
    <property type="component" value="Unassembled WGS sequence"/>
</dbReference>
<dbReference type="EMBL" id="ML010839">
    <property type="protein sequence ID" value="RKO95827.1"/>
    <property type="molecule type" value="Genomic_DNA"/>
</dbReference>
<protein>
    <submittedName>
        <fullName evidence="2">Uncharacterized protein</fullName>
    </submittedName>
</protein>